<dbReference type="Proteomes" id="UP001620520">
    <property type="component" value="Unassembled WGS sequence"/>
</dbReference>
<protein>
    <submittedName>
        <fullName evidence="1">Uncharacterized protein</fullName>
    </submittedName>
</protein>
<proteinExistence type="predicted"/>
<evidence type="ECO:0000313" key="2">
    <source>
        <dbReference type="Proteomes" id="UP001620520"/>
    </source>
</evidence>
<sequence length="62" mass="6472">MGLQYIPVVGVNHSAAGWTGGPDGPVATVFSGALVTDLRWASARRIIRPTTSPLAKTAGRLR</sequence>
<dbReference type="RefSeq" id="WP_404593127.1">
    <property type="nucleotide sequence ID" value="NZ_JBIYEW010000001.1"/>
</dbReference>
<keyword evidence="2" id="KW-1185">Reference proteome</keyword>
<accession>A0ABW8MZG2</accession>
<evidence type="ECO:0000313" key="1">
    <source>
        <dbReference type="EMBL" id="MFK4637134.1"/>
    </source>
</evidence>
<gene>
    <name evidence="1" type="ORF">ABIA52_000023</name>
</gene>
<reference evidence="1 2" key="1">
    <citation type="submission" date="2024-10" db="EMBL/GenBank/DDBJ databases">
        <title>Novel secondary metabolite-producing bacteria for plant disease control.</title>
        <authorList>
            <person name="Chevrette M."/>
        </authorList>
    </citation>
    <scope>NUCLEOTIDE SEQUENCE [LARGE SCALE GENOMIC DNA]</scope>
    <source>
        <strain evidence="1 2">J30 TE3557</strain>
    </source>
</reference>
<comment type="caution">
    <text evidence="1">The sequence shown here is derived from an EMBL/GenBank/DDBJ whole genome shotgun (WGS) entry which is preliminary data.</text>
</comment>
<dbReference type="EMBL" id="JBIYEW010000001">
    <property type="protein sequence ID" value="MFK4637134.1"/>
    <property type="molecule type" value="Genomic_DNA"/>
</dbReference>
<organism evidence="1 2">
    <name type="scientific">Paenarthrobacter histidinolovorans</name>
    <dbReference type="NCBI Taxonomy" id="43664"/>
    <lineage>
        <taxon>Bacteria</taxon>
        <taxon>Bacillati</taxon>
        <taxon>Actinomycetota</taxon>
        <taxon>Actinomycetes</taxon>
        <taxon>Micrococcales</taxon>
        <taxon>Micrococcaceae</taxon>
        <taxon>Paenarthrobacter</taxon>
    </lineage>
</organism>
<name>A0ABW8MZG2_9MICC</name>